<gene>
    <name evidence="3" type="ORF">PHMEG_00013547</name>
</gene>
<dbReference type="OrthoDB" id="124376at2759"/>
<accession>A0A225W715</accession>
<dbReference type="AlphaFoldDB" id="A0A225W715"/>
<organism evidence="3 4">
    <name type="scientific">Phytophthora megakarya</name>
    <dbReference type="NCBI Taxonomy" id="4795"/>
    <lineage>
        <taxon>Eukaryota</taxon>
        <taxon>Sar</taxon>
        <taxon>Stramenopiles</taxon>
        <taxon>Oomycota</taxon>
        <taxon>Peronosporomycetes</taxon>
        <taxon>Peronosporales</taxon>
        <taxon>Peronosporaceae</taxon>
        <taxon>Phytophthora</taxon>
    </lineage>
</organism>
<protein>
    <submittedName>
        <fullName evidence="3">Putative membrane protein</fullName>
    </submittedName>
</protein>
<reference evidence="4" key="1">
    <citation type="submission" date="2017-03" db="EMBL/GenBank/DDBJ databases">
        <title>Phytopthora megakarya and P. palmivora, two closely related causual agents of cacao black pod achieved similar genome size and gene model numbers by different mechanisms.</title>
        <authorList>
            <person name="Ali S."/>
            <person name="Shao J."/>
            <person name="Larry D.J."/>
            <person name="Kronmiller B."/>
            <person name="Shen D."/>
            <person name="Strem M.D."/>
            <person name="Melnick R.L."/>
            <person name="Guiltinan M.J."/>
            <person name="Tyler B.M."/>
            <person name="Meinhardt L.W."/>
            <person name="Bailey B.A."/>
        </authorList>
    </citation>
    <scope>NUCLEOTIDE SEQUENCE [LARGE SCALE GENOMIC DNA]</scope>
    <source>
        <strain evidence="4">zdho120</strain>
    </source>
</reference>
<proteinExistence type="predicted"/>
<dbReference type="EMBL" id="NBNE01001648">
    <property type="protein sequence ID" value="OWZ13184.1"/>
    <property type="molecule type" value="Genomic_DNA"/>
</dbReference>
<evidence type="ECO:0000256" key="2">
    <source>
        <dbReference type="SAM" id="MobiDB-lite"/>
    </source>
</evidence>
<comment type="caution">
    <text evidence="3">The sequence shown here is derived from an EMBL/GenBank/DDBJ whole genome shotgun (WGS) entry which is preliminary data.</text>
</comment>
<name>A0A225W715_9STRA</name>
<dbReference type="Proteomes" id="UP000198211">
    <property type="component" value="Unassembled WGS sequence"/>
</dbReference>
<evidence type="ECO:0000256" key="1">
    <source>
        <dbReference type="SAM" id="Coils"/>
    </source>
</evidence>
<evidence type="ECO:0000313" key="4">
    <source>
        <dbReference type="Proteomes" id="UP000198211"/>
    </source>
</evidence>
<keyword evidence="1" id="KW-0175">Coiled coil</keyword>
<keyword evidence="4" id="KW-1185">Reference proteome</keyword>
<feature type="region of interest" description="Disordered" evidence="2">
    <location>
        <begin position="1"/>
        <end position="25"/>
    </location>
</feature>
<feature type="coiled-coil region" evidence="1">
    <location>
        <begin position="76"/>
        <end position="110"/>
    </location>
</feature>
<evidence type="ECO:0000313" key="3">
    <source>
        <dbReference type="EMBL" id="OWZ13184.1"/>
    </source>
</evidence>
<sequence>MEMQHVRVGNAPQVPVPPVSARPLEISKEMRQQLRVTRHRAYERHQENAQWTKELLEGGQSQAELFVTPNGRATSVEELQKQVKAKKEEADELERQLIQQKEAQETTQRRFEDMLTMLKTAGDDAALKQCQEQVDVEKALLVTSKPRKMEIVRL</sequence>